<evidence type="ECO:0000256" key="3">
    <source>
        <dbReference type="ARBA" id="ARBA00022552"/>
    </source>
</evidence>
<dbReference type="FunFam" id="2.40.50.140:FF:000196">
    <property type="entry name" value="rRNA biogenesis protein RRP5"/>
    <property type="match status" value="1"/>
</dbReference>
<dbReference type="GO" id="GO:0003723">
    <property type="term" value="F:RNA binding"/>
    <property type="evidence" value="ECO:0007669"/>
    <property type="project" value="TreeGrafter"/>
</dbReference>
<feature type="coiled-coil region" evidence="7">
    <location>
        <begin position="848"/>
        <end position="875"/>
    </location>
</feature>
<evidence type="ECO:0000256" key="8">
    <source>
        <dbReference type="SAM" id="MobiDB-lite"/>
    </source>
</evidence>
<dbReference type="AlphaFoldDB" id="A0A9P0TYL2"/>
<dbReference type="SUPFAM" id="SSF50249">
    <property type="entry name" value="Nucleic acid-binding proteins"/>
    <property type="match status" value="4"/>
</dbReference>
<keyword evidence="3" id="KW-0698">rRNA processing</keyword>
<evidence type="ECO:0000256" key="2">
    <source>
        <dbReference type="ARBA" id="ARBA00022517"/>
    </source>
</evidence>
<sequence>MADVEEYFPRGGKKPTTTNFVQTSNFLGATEKKERKRKQKKKSEEDDGYLSEEASKDVDKSYKTCGVWLSYKALKQDFVVLGRISQIKETTMMVSLPSRLIGTVMACHISEPYNKLLEAYVDDKIDKVKELTEIFKRGQYVCVKVLEVKGNHAMLTMMPQHINSDRKHSDLHKGSLIQAAISSVEDHGYIMETGIPHTTAFLPKKNAKSDIELDVGMVTWCSVKSIQASSDNNVITLSSEPTALQNAFQKSATTSIPPGTSVEFIVDKPLDNGIEGRIFGDRTAYIQRHHIDTIKGKKPALGAKIRARLQYTLSVTNIPYLTMRDIFDPVCVDMTQEQKYNDGDIVEEAQVLKILGRCVYFKLSAGQTGVLSIRSLQMDENLTDEELLAKSYPTGSTHKVRILGYHLVDRMYSVTDQPDILREQYFTLAQLSVGEYVSATITTVADTYLRATVGRIPGFVPQIHITDSGVFIDPKKASNSKLPKKKFKVGQEVKARVLYVDHAKNNAVLTLKPTLLSPDSSVLLNFEDTLIGTSYTGVITTIRDYLLVTFFNNITCLIPRKFVSREPLDNLMDSFHLGQLVTCVVVHINKENKKIIASLTTEPFDPVIKKGKRKHNNEINGGDHESNDSKSKKRKRSNEPVQENEDTVEENSKKAKKKQKKNKNDIDIAADSSAVESEMVVEDTVKSKKKDKKKNKDKANETDEIGAVEVEAVIENIGKTKKKDKKKMKEVNKESYTEPELVDKRKTKNDRKELKEEESDQIESDMADDQYSVIHPKDLSLLDLSTCEVSEHFKERIKQLLKSVNIKVKKSDFIVNKIQKLEKKGLNPKNKKYHTELHIERLTIQEHVTQLLETVKIAQEKLKELQIKEKVTEDEPVKVENKIENERIDKLKEVKVLDKLEPVIEVPSAKDFWAMDKQEVNPKPEESSSSEDEEEEKPRKKRKKLTAAEKVAKAREEEEKVREMEKRAIESENEPRSVEQFQRALLASPDCSQLWIAYMAFHLQATEIERARGVARKAINTINFREEQERLNVWIALLNLEHRFGTKESQTKTLEEALQMNDRYQVHSKLLEILLDTSKQQELIQICDLMQKKYRQYINMYIVCGSVCYKAGLLEKARQLMQKGMAALEKKEHVSLLVQFAQLERAWGERERAEALFEQVLAVYPARVDVCCAYVDMLLKTGDVTRIRQVLERMTAHKLPARKMKVLFKKWIEVEEKYGDKDQAEEIRQKALEYVEKAKF</sequence>
<accession>A0A9P0TYL2</accession>
<reference evidence="10" key="1">
    <citation type="submission" date="2022-05" db="EMBL/GenBank/DDBJ databases">
        <authorList>
            <person name="Okamura Y."/>
        </authorList>
    </citation>
    <scope>NUCLEOTIDE SEQUENCE</scope>
</reference>
<dbReference type="InterPro" id="IPR003107">
    <property type="entry name" value="HAT"/>
</dbReference>
<dbReference type="PANTHER" id="PTHR23270">
    <property type="entry name" value="PROGRAMMED CELL DEATH PROTEIN 11 PRE-RRNA PROCESSING PROTEIN RRP5"/>
    <property type="match status" value="1"/>
</dbReference>
<dbReference type="InterPro" id="IPR012340">
    <property type="entry name" value="NA-bd_OB-fold"/>
</dbReference>
<evidence type="ECO:0000313" key="10">
    <source>
        <dbReference type="EMBL" id="CAH4038161.1"/>
    </source>
</evidence>
<dbReference type="InterPro" id="IPR011990">
    <property type="entry name" value="TPR-like_helical_dom_sf"/>
</dbReference>
<dbReference type="PROSITE" id="PS50126">
    <property type="entry name" value="S1"/>
    <property type="match status" value="3"/>
</dbReference>
<feature type="compositionally biased region" description="Basic and acidic residues" evidence="8">
    <location>
        <begin position="621"/>
        <end position="630"/>
    </location>
</feature>
<dbReference type="GO" id="GO:0032040">
    <property type="term" value="C:small-subunit processome"/>
    <property type="evidence" value="ECO:0007669"/>
    <property type="project" value="TreeGrafter"/>
</dbReference>
<dbReference type="SUPFAM" id="SSF48452">
    <property type="entry name" value="TPR-like"/>
    <property type="match status" value="2"/>
</dbReference>
<dbReference type="Pfam" id="PF23459">
    <property type="entry name" value="S1_RRP5"/>
    <property type="match status" value="1"/>
</dbReference>
<feature type="compositionally biased region" description="Basic residues" evidence="8">
    <location>
        <begin position="687"/>
        <end position="696"/>
    </location>
</feature>
<keyword evidence="4" id="KW-0677">Repeat</keyword>
<feature type="domain" description="S1 motif" evidence="9">
    <location>
        <begin position="77"/>
        <end position="158"/>
    </location>
</feature>
<feature type="compositionally biased region" description="Acidic residues" evidence="8">
    <location>
        <begin position="756"/>
        <end position="765"/>
    </location>
</feature>
<keyword evidence="7" id="KW-0175">Coiled coil</keyword>
<gene>
    <name evidence="10" type="ORF">PIBRA_LOCUS13759</name>
</gene>
<feature type="compositionally biased region" description="Basic and acidic residues" evidence="8">
    <location>
        <begin position="915"/>
        <end position="926"/>
    </location>
</feature>
<dbReference type="EMBL" id="CALOZG010000086">
    <property type="protein sequence ID" value="CAH4038161.1"/>
    <property type="molecule type" value="Genomic_DNA"/>
</dbReference>
<keyword evidence="5" id="KW-0539">Nucleus</keyword>
<feature type="region of interest" description="Disordered" evidence="8">
    <location>
        <begin position="1"/>
        <end position="20"/>
    </location>
</feature>
<evidence type="ECO:0000256" key="5">
    <source>
        <dbReference type="ARBA" id="ARBA00023242"/>
    </source>
</evidence>
<keyword evidence="2" id="KW-0690">Ribosome biogenesis</keyword>
<evidence type="ECO:0000256" key="1">
    <source>
        <dbReference type="ARBA" id="ARBA00004604"/>
    </source>
</evidence>
<feature type="region of interest" description="Disordered" evidence="8">
    <location>
        <begin position="720"/>
        <end position="765"/>
    </location>
</feature>
<feature type="region of interest" description="Disordered" evidence="8">
    <location>
        <begin position="607"/>
        <end position="701"/>
    </location>
</feature>
<feature type="compositionally biased region" description="Basic and acidic residues" evidence="8">
    <location>
        <begin position="727"/>
        <end position="755"/>
    </location>
</feature>
<feature type="domain" description="S1 motif" evidence="9">
    <location>
        <begin position="434"/>
        <end position="512"/>
    </location>
</feature>
<evidence type="ECO:0000256" key="4">
    <source>
        <dbReference type="ARBA" id="ARBA00022737"/>
    </source>
</evidence>
<evidence type="ECO:0000313" key="11">
    <source>
        <dbReference type="Proteomes" id="UP001152562"/>
    </source>
</evidence>
<proteinExistence type="predicted"/>
<dbReference type="InterPro" id="IPR003029">
    <property type="entry name" value="S1_domain"/>
</dbReference>
<dbReference type="GO" id="GO:0006364">
    <property type="term" value="P:rRNA processing"/>
    <property type="evidence" value="ECO:0007669"/>
    <property type="project" value="UniProtKB-KW"/>
</dbReference>
<name>A0A9P0TYL2_PIEBR</name>
<dbReference type="InterPro" id="IPR045209">
    <property type="entry name" value="Rrp5"/>
</dbReference>
<feature type="region of interest" description="Disordered" evidence="8">
    <location>
        <begin position="915"/>
        <end position="957"/>
    </location>
</feature>
<feature type="domain" description="S1 motif" evidence="9">
    <location>
        <begin position="532"/>
        <end position="600"/>
    </location>
</feature>
<feature type="compositionally biased region" description="Basic and acidic residues" evidence="8">
    <location>
        <begin position="946"/>
        <end position="957"/>
    </location>
</feature>
<evidence type="ECO:0000256" key="7">
    <source>
        <dbReference type="SAM" id="Coils"/>
    </source>
</evidence>
<evidence type="ECO:0000259" key="9">
    <source>
        <dbReference type="PROSITE" id="PS50126"/>
    </source>
</evidence>
<organism evidence="10 11">
    <name type="scientific">Pieris brassicae</name>
    <name type="common">White butterfly</name>
    <name type="synonym">Large white butterfly</name>
    <dbReference type="NCBI Taxonomy" id="7116"/>
    <lineage>
        <taxon>Eukaryota</taxon>
        <taxon>Metazoa</taxon>
        <taxon>Ecdysozoa</taxon>
        <taxon>Arthropoda</taxon>
        <taxon>Hexapoda</taxon>
        <taxon>Insecta</taxon>
        <taxon>Pterygota</taxon>
        <taxon>Neoptera</taxon>
        <taxon>Endopterygota</taxon>
        <taxon>Lepidoptera</taxon>
        <taxon>Glossata</taxon>
        <taxon>Ditrysia</taxon>
        <taxon>Papilionoidea</taxon>
        <taxon>Pieridae</taxon>
        <taxon>Pierinae</taxon>
        <taxon>Pieris</taxon>
    </lineage>
</organism>
<dbReference type="SMART" id="SM00316">
    <property type="entry name" value="S1"/>
    <property type="match status" value="5"/>
</dbReference>
<dbReference type="SMART" id="SM00386">
    <property type="entry name" value="HAT"/>
    <property type="match status" value="5"/>
</dbReference>
<dbReference type="PANTHER" id="PTHR23270:SF10">
    <property type="entry name" value="PROTEIN RRP5 HOMOLOG"/>
    <property type="match status" value="1"/>
</dbReference>
<keyword evidence="11" id="KW-1185">Reference proteome</keyword>
<evidence type="ECO:0000256" key="6">
    <source>
        <dbReference type="ARBA" id="ARBA00073619"/>
    </source>
</evidence>
<comment type="caution">
    <text evidence="10">The sequence shown here is derived from an EMBL/GenBank/DDBJ whole genome shotgun (WGS) entry which is preliminary data.</text>
</comment>
<comment type="subcellular location">
    <subcellularLocation>
        <location evidence="1">Nucleus</location>
        <location evidence="1">Nucleolus</location>
    </subcellularLocation>
</comment>
<dbReference type="InterPro" id="IPR057302">
    <property type="entry name" value="Rrp5_S1"/>
</dbReference>
<protein>
    <recommendedName>
        <fullName evidence="6">rRNA biogenesis protein RRP5</fullName>
    </recommendedName>
</protein>
<dbReference type="Proteomes" id="UP001152562">
    <property type="component" value="Unassembled WGS sequence"/>
</dbReference>
<dbReference type="Gene3D" id="2.40.50.140">
    <property type="entry name" value="Nucleic acid-binding proteins"/>
    <property type="match status" value="4"/>
</dbReference>
<feature type="region of interest" description="Disordered" evidence="8">
    <location>
        <begin position="31"/>
        <end position="50"/>
    </location>
</feature>
<dbReference type="Gene3D" id="1.25.40.10">
    <property type="entry name" value="Tetratricopeptide repeat domain"/>
    <property type="match status" value="1"/>
</dbReference>